<organism evidence="2 3">
    <name type="scientific">Arthrobotrys musiformis</name>
    <dbReference type="NCBI Taxonomy" id="47236"/>
    <lineage>
        <taxon>Eukaryota</taxon>
        <taxon>Fungi</taxon>
        <taxon>Dikarya</taxon>
        <taxon>Ascomycota</taxon>
        <taxon>Pezizomycotina</taxon>
        <taxon>Orbiliomycetes</taxon>
        <taxon>Orbiliales</taxon>
        <taxon>Orbiliaceae</taxon>
        <taxon>Arthrobotrys</taxon>
    </lineage>
</organism>
<feature type="compositionally biased region" description="Polar residues" evidence="1">
    <location>
        <begin position="9"/>
        <end position="24"/>
    </location>
</feature>
<dbReference type="EMBL" id="JAVHJL010000007">
    <property type="protein sequence ID" value="KAK6500125.1"/>
    <property type="molecule type" value="Genomic_DNA"/>
</dbReference>
<evidence type="ECO:0000256" key="1">
    <source>
        <dbReference type="SAM" id="MobiDB-lite"/>
    </source>
</evidence>
<feature type="region of interest" description="Disordered" evidence="1">
    <location>
        <begin position="1"/>
        <end position="24"/>
    </location>
</feature>
<proteinExistence type="predicted"/>
<name>A0AAV9W132_9PEZI</name>
<reference evidence="2 3" key="1">
    <citation type="submission" date="2023-08" db="EMBL/GenBank/DDBJ databases">
        <authorList>
            <person name="Palmer J.M."/>
        </authorList>
    </citation>
    <scope>NUCLEOTIDE SEQUENCE [LARGE SCALE GENOMIC DNA]</scope>
    <source>
        <strain evidence="2 3">TWF481</strain>
    </source>
</reference>
<dbReference type="AlphaFoldDB" id="A0AAV9W132"/>
<evidence type="ECO:0000313" key="2">
    <source>
        <dbReference type="EMBL" id="KAK6500125.1"/>
    </source>
</evidence>
<accession>A0AAV9W132</accession>
<keyword evidence="3" id="KW-1185">Reference proteome</keyword>
<dbReference type="SUPFAM" id="SSF55961">
    <property type="entry name" value="Bet v1-like"/>
    <property type="match status" value="1"/>
</dbReference>
<evidence type="ECO:0000313" key="3">
    <source>
        <dbReference type="Proteomes" id="UP001370758"/>
    </source>
</evidence>
<gene>
    <name evidence="2" type="ORF">TWF481_010481</name>
</gene>
<dbReference type="Proteomes" id="UP001370758">
    <property type="component" value="Unassembled WGS sequence"/>
</dbReference>
<comment type="caution">
    <text evidence="2">The sequence shown here is derived from an EMBL/GenBank/DDBJ whole genome shotgun (WGS) entry which is preliminary data.</text>
</comment>
<protein>
    <recommendedName>
        <fullName evidence="4">Polyketide cyclase/dehydrase</fullName>
    </recommendedName>
</protein>
<evidence type="ECO:0008006" key="4">
    <source>
        <dbReference type="Google" id="ProtNLM"/>
    </source>
</evidence>
<sequence length="203" mass="22352">MSAKAVDQTRPSTAQIISPGQSTPSYPDGGYFTVKSAPVTINATKDQILTVLLRLNAYHTWNSFTPRVTDIIHPSETTPESNDPSAPPRDPNLGVVGTSFTFHVRLFASLPFIKIPTTETITTISKTDSVYMVSWHTPDNGAERVHVITEGADGYGTCKYETWDTFQKSFGSVVTRWLFAPALKGGFNEWSADLKKAVEGHNW</sequence>